<reference evidence="3" key="1">
    <citation type="submission" date="2025-08" db="UniProtKB">
        <authorList>
            <consortium name="RefSeq"/>
        </authorList>
    </citation>
    <scope>IDENTIFICATION</scope>
    <source>
        <tissue evidence="3">Brain</tissue>
    </source>
</reference>
<evidence type="ECO:0000313" key="3">
    <source>
        <dbReference type="RefSeq" id="XP_044925132.1"/>
    </source>
</evidence>
<protein>
    <submittedName>
        <fullName evidence="3">Uncharacterized protein LOC123388856 isoform X1</fullName>
    </submittedName>
</protein>
<dbReference type="RefSeq" id="XP_044925132.1">
    <property type="nucleotide sequence ID" value="XM_045069197.1"/>
</dbReference>
<organism evidence="2 3">
    <name type="scientific">Mustela putorius furo</name>
    <name type="common">European domestic ferret</name>
    <name type="synonym">Mustela furo</name>
    <dbReference type="NCBI Taxonomy" id="9669"/>
    <lineage>
        <taxon>Eukaryota</taxon>
        <taxon>Metazoa</taxon>
        <taxon>Chordata</taxon>
        <taxon>Craniata</taxon>
        <taxon>Vertebrata</taxon>
        <taxon>Euteleostomi</taxon>
        <taxon>Mammalia</taxon>
        <taxon>Eutheria</taxon>
        <taxon>Laurasiatheria</taxon>
        <taxon>Carnivora</taxon>
        <taxon>Caniformia</taxon>
        <taxon>Musteloidea</taxon>
        <taxon>Mustelidae</taxon>
        <taxon>Mustelinae</taxon>
        <taxon>Mustela</taxon>
    </lineage>
</organism>
<proteinExistence type="predicted"/>
<dbReference type="GeneID" id="123388856"/>
<name>A0A8U0RIJ4_MUSPF</name>
<evidence type="ECO:0000313" key="2">
    <source>
        <dbReference type="Proteomes" id="UP000000715"/>
    </source>
</evidence>
<feature type="compositionally biased region" description="Basic and acidic residues" evidence="1">
    <location>
        <begin position="123"/>
        <end position="138"/>
    </location>
</feature>
<gene>
    <name evidence="3" type="primary">LOC123388856</name>
</gene>
<dbReference type="Proteomes" id="UP000000715">
    <property type="component" value="Unplaced"/>
</dbReference>
<keyword evidence="2" id="KW-1185">Reference proteome</keyword>
<accession>A0A8U0RIJ4</accession>
<dbReference type="AlphaFoldDB" id="A0A8U0RIJ4"/>
<feature type="region of interest" description="Disordered" evidence="1">
    <location>
        <begin position="105"/>
        <end position="138"/>
    </location>
</feature>
<sequence>MADVVPDAPSRSPISWMRTLRSRETRCEVSLLVSSQPRSLLPCVTSHLKGSEDSVEAGKQGSESEVPWYVWEAGDGCIELSIAAGHCSRDPAVLSLMLGGVQGEKQKDQEWGSVQSQKAGRAGRAEGSAEGRRCEVQGESRLSPWGRRTVTKNRGILHELPMSRNGDSRSLASSSEALNSWQEMGLTFLTHACIPCEARSSAATRCCIPWAGLQFSSLPAFSSPAPVKQDHRSRAVRSGIAPGAPPPPLENHSDSTWAWKHLLNEQMTNTFVSRASYSSSVQQCSSSSRRGQAVHGGLRQSSWEKGNHAAAQAVLMDSKLGQNLKRLPDKALSSLFWAWHL</sequence>
<feature type="region of interest" description="Disordered" evidence="1">
    <location>
        <begin position="222"/>
        <end position="253"/>
    </location>
</feature>
<evidence type="ECO:0000256" key="1">
    <source>
        <dbReference type="SAM" id="MobiDB-lite"/>
    </source>
</evidence>